<evidence type="ECO:0000313" key="5">
    <source>
        <dbReference type="EMBL" id="OCH84506.1"/>
    </source>
</evidence>
<evidence type="ECO:0000256" key="3">
    <source>
        <dbReference type="SAM" id="MobiDB-lite"/>
    </source>
</evidence>
<reference evidence="5 6" key="1">
    <citation type="submission" date="2016-07" db="EMBL/GenBank/DDBJ databases">
        <title>Draft genome of the white-rot fungus Obba rivulosa 3A-2.</title>
        <authorList>
            <consortium name="DOE Joint Genome Institute"/>
            <person name="Miettinen O."/>
            <person name="Riley R."/>
            <person name="Acob R."/>
            <person name="Barry K."/>
            <person name="Cullen D."/>
            <person name="De Vries R."/>
            <person name="Hainaut M."/>
            <person name="Hatakka A."/>
            <person name="Henrissat B."/>
            <person name="Hilden K."/>
            <person name="Kuo R."/>
            <person name="Labutti K."/>
            <person name="Lipzen A."/>
            <person name="Makela M.R."/>
            <person name="Sandor L."/>
            <person name="Spatafora J.W."/>
            <person name="Grigoriev I.V."/>
            <person name="Hibbett D.S."/>
        </authorList>
    </citation>
    <scope>NUCLEOTIDE SEQUENCE [LARGE SCALE GENOMIC DNA]</scope>
    <source>
        <strain evidence="5 6">3A-2</strain>
    </source>
</reference>
<protein>
    <recommendedName>
        <fullName evidence="4">RING-type domain-containing protein</fullName>
    </recommendedName>
</protein>
<dbReference type="SMART" id="SM00184">
    <property type="entry name" value="RING"/>
    <property type="match status" value="1"/>
</dbReference>
<dbReference type="InterPro" id="IPR013083">
    <property type="entry name" value="Znf_RING/FYVE/PHD"/>
</dbReference>
<keyword evidence="1" id="KW-0862">Zinc</keyword>
<organism evidence="5 6">
    <name type="scientific">Obba rivulosa</name>
    <dbReference type="NCBI Taxonomy" id="1052685"/>
    <lineage>
        <taxon>Eukaryota</taxon>
        <taxon>Fungi</taxon>
        <taxon>Dikarya</taxon>
        <taxon>Basidiomycota</taxon>
        <taxon>Agaricomycotina</taxon>
        <taxon>Agaricomycetes</taxon>
        <taxon>Polyporales</taxon>
        <taxon>Gelatoporiaceae</taxon>
        <taxon>Obba</taxon>
    </lineage>
</organism>
<dbReference type="InterPro" id="IPR001841">
    <property type="entry name" value="Znf_RING"/>
</dbReference>
<keyword evidence="1" id="KW-0863">Zinc-finger</keyword>
<evidence type="ECO:0000313" key="6">
    <source>
        <dbReference type="Proteomes" id="UP000250043"/>
    </source>
</evidence>
<dbReference type="PROSITE" id="PS50089">
    <property type="entry name" value="ZF_RING_2"/>
    <property type="match status" value="1"/>
</dbReference>
<keyword evidence="2" id="KW-0175">Coiled coil</keyword>
<dbReference type="EMBL" id="KV722665">
    <property type="protein sequence ID" value="OCH84506.1"/>
    <property type="molecule type" value="Genomic_DNA"/>
</dbReference>
<name>A0A8E2DF24_9APHY</name>
<gene>
    <name evidence="5" type="ORF">OBBRIDRAFT_799026</name>
</gene>
<dbReference type="OrthoDB" id="6105938at2759"/>
<keyword evidence="1" id="KW-0479">Metal-binding</keyword>
<dbReference type="AlphaFoldDB" id="A0A8E2DF24"/>
<feature type="compositionally biased region" description="Low complexity" evidence="3">
    <location>
        <begin position="369"/>
        <end position="380"/>
    </location>
</feature>
<sequence length="403" mass="45242">MQFECGICFDNHPVSSFRFLKCGHGFCAESINRHADTACNKNNGTTNNRRRDAFRPPCPTCREPFDPGDTHPIYLQVINSSGSDDADPSPDKACPAHSISLQVRSLTGPLDNLGRESDASSVHGFEQNLRSVMKWMEGPCGLQPLVAAFADFLHRLQSLFVTIAAKEAESHRLREQLHLKIAELEQMQKKRDAAENVAHQALETAEKAHEEILALNGRLKDREGEVKSLEHRLEGKSKESQKYLSHIHSHKEKAKRQQDKIAKLQQELQEVKDELDAHRNIKQEIFEPRQEPNLYPTEDTQDSLIALDPDHTFVDPDDELEYLDPPSAPPAFFPQAPLPPPDPRSPARPMFGTDWNLPSQKDTKKRKLAPTTAAGTAPFPISVDGKGRIKGTVQLGPRQRMSR</sequence>
<feature type="domain" description="RING-type" evidence="4">
    <location>
        <begin position="5"/>
        <end position="62"/>
    </location>
</feature>
<feature type="region of interest" description="Disordered" evidence="3">
    <location>
        <begin position="328"/>
        <end position="403"/>
    </location>
</feature>
<accession>A0A8E2DF24</accession>
<feature type="coiled-coil region" evidence="2">
    <location>
        <begin position="170"/>
        <end position="284"/>
    </location>
</feature>
<dbReference type="GO" id="GO:0008270">
    <property type="term" value="F:zinc ion binding"/>
    <property type="evidence" value="ECO:0007669"/>
    <property type="project" value="UniProtKB-KW"/>
</dbReference>
<feature type="compositionally biased region" description="Pro residues" evidence="3">
    <location>
        <begin position="328"/>
        <end position="346"/>
    </location>
</feature>
<proteinExistence type="predicted"/>
<dbReference type="Gene3D" id="3.30.40.10">
    <property type="entry name" value="Zinc/RING finger domain, C3HC4 (zinc finger)"/>
    <property type="match status" value="1"/>
</dbReference>
<dbReference type="Proteomes" id="UP000250043">
    <property type="component" value="Unassembled WGS sequence"/>
</dbReference>
<evidence type="ECO:0000256" key="1">
    <source>
        <dbReference type="PROSITE-ProRule" id="PRU00175"/>
    </source>
</evidence>
<keyword evidence="6" id="KW-1185">Reference proteome</keyword>
<evidence type="ECO:0000256" key="2">
    <source>
        <dbReference type="SAM" id="Coils"/>
    </source>
</evidence>
<dbReference type="SUPFAM" id="SSF57850">
    <property type="entry name" value="RING/U-box"/>
    <property type="match status" value="1"/>
</dbReference>
<evidence type="ECO:0000259" key="4">
    <source>
        <dbReference type="PROSITE" id="PS50089"/>
    </source>
</evidence>